<keyword evidence="2" id="KW-1185">Reference proteome</keyword>
<reference evidence="1" key="1">
    <citation type="submission" date="2019-10" db="EMBL/GenBank/DDBJ databases">
        <authorList>
            <person name="Zhang R."/>
            <person name="Pan Y."/>
            <person name="Wang J."/>
            <person name="Ma R."/>
            <person name="Yu S."/>
        </authorList>
    </citation>
    <scope>NUCLEOTIDE SEQUENCE</scope>
    <source>
        <strain evidence="1">LA-IB0</strain>
        <tissue evidence="1">Leaf</tissue>
    </source>
</reference>
<organism evidence="1 2">
    <name type="scientific">Buddleja alternifolia</name>
    <dbReference type="NCBI Taxonomy" id="168488"/>
    <lineage>
        <taxon>Eukaryota</taxon>
        <taxon>Viridiplantae</taxon>
        <taxon>Streptophyta</taxon>
        <taxon>Embryophyta</taxon>
        <taxon>Tracheophyta</taxon>
        <taxon>Spermatophyta</taxon>
        <taxon>Magnoliopsida</taxon>
        <taxon>eudicotyledons</taxon>
        <taxon>Gunneridae</taxon>
        <taxon>Pentapetalae</taxon>
        <taxon>asterids</taxon>
        <taxon>lamiids</taxon>
        <taxon>Lamiales</taxon>
        <taxon>Scrophulariaceae</taxon>
        <taxon>Buddlejeae</taxon>
        <taxon>Buddleja</taxon>
    </lineage>
</organism>
<accession>A0AAV6WC77</accession>
<dbReference type="Pfam" id="PF06830">
    <property type="entry name" value="Root_cap"/>
    <property type="match status" value="1"/>
</dbReference>
<proteinExistence type="predicted"/>
<dbReference type="InterPro" id="IPR009646">
    <property type="entry name" value="Root_cap"/>
</dbReference>
<dbReference type="Proteomes" id="UP000826271">
    <property type="component" value="Unassembled WGS sequence"/>
</dbReference>
<gene>
    <name evidence="1" type="ORF">BUALT_Bualt18G0055200</name>
</gene>
<name>A0AAV6WC77_9LAMI</name>
<evidence type="ECO:0000313" key="2">
    <source>
        <dbReference type="Proteomes" id="UP000826271"/>
    </source>
</evidence>
<dbReference type="PANTHER" id="PTHR31656">
    <property type="entry name" value="ROOT CAP DOMAIN-CONTAINING PROTEIN"/>
    <property type="match status" value="1"/>
</dbReference>
<evidence type="ECO:0000313" key="1">
    <source>
        <dbReference type="EMBL" id="KAG8364982.1"/>
    </source>
</evidence>
<protein>
    <submittedName>
        <fullName evidence="1">Uncharacterized protein</fullName>
    </submittedName>
</protein>
<comment type="caution">
    <text evidence="1">The sequence shown here is derived from an EMBL/GenBank/DDBJ whole genome shotgun (WGS) entry which is preliminary data.</text>
</comment>
<sequence>MSSTEIFAQERTVLTCTSRRSRCFLKKIPCPRECPLTRPKDSKAKVCYVNCDSPICKAERKHRKPSCTGVGAACYDPRLIGADGVVFYFHGKINHHYTLVSDNNLQINARFIGHRPATRTRDYTWIQALGIRFGSHTLSVEVTKSSTWNNNIDHLKLSFDGNDVVLPQTALSAWESRNGDVKLERLESQNSVAVSVNGIVEIGVNVVPISKEEDRVHNYQLPSDDCFAHLEVQFRFLSLSAAVEGVLGRTYRRDYESRARLGVAMAVVGGEDEYRVASLFDVDCKKCVFSKTEDGDKVSILEKIDYGLMDCSHKLLSGNGIVCKK</sequence>
<dbReference type="EMBL" id="WHWC01000018">
    <property type="protein sequence ID" value="KAG8364982.1"/>
    <property type="molecule type" value="Genomic_DNA"/>
</dbReference>
<dbReference type="AlphaFoldDB" id="A0AAV6WC77"/>